<dbReference type="EMBL" id="BKCJ010424313">
    <property type="protein sequence ID" value="GFA43974.1"/>
    <property type="molecule type" value="Genomic_DNA"/>
</dbReference>
<reference evidence="2" key="1">
    <citation type="journal article" date="2019" name="Sci. Rep.">
        <title>Draft genome of Tanacetum cinerariifolium, the natural source of mosquito coil.</title>
        <authorList>
            <person name="Yamashiro T."/>
            <person name="Shiraishi A."/>
            <person name="Satake H."/>
            <person name="Nakayama K."/>
        </authorList>
    </citation>
    <scope>NUCLEOTIDE SEQUENCE</scope>
</reference>
<dbReference type="AlphaFoldDB" id="A0A699JKS1"/>
<proteinExistence type="predicted"/>
<evidence type="ECO:0000256" key="1">
    <source>
        <dbReference type="SAM" id="MobiDB-lite"/>
    </source>
</evidence>
<name>A0A699JKS1_TANCI</name>
<feature type="region of interest" description="Disordered" evidence="1">
    <location>
        <begin position="170"/>
        <end position="198"/>
    </location>
</feature>
<evidence type="ECO:0000313" key="2">
    <source>
        <dbReference type="EMBL" id="GFA43974.1"/>
    </source>
</evidence>
<sequence length="198" mass="21908">MSSSDSTVTYTSISSKDVPFWGIRFFSIEQPDSPEAASQGDDGDDDDGESSRDDADAEEEEDHFAPADSTIVIPTVELVSPPKGTEHVIPPPVDCRDDILEIEMPPRKRLCLSILGSRYEIKESSTDRPTREVGYGIRDTWVDPAETDREIAPMTMGEVNTKVELLALREQPGRARQPGEDARVPDHQDALRDADSHI</sequence>
<organism evidence="2">
    <name type="scientific">Tanacetum cinerariifolium</name>
    <name type="common">Dalmatian daisy</name>
    <name type="synonym">Chrysanthemum cinerariifolium</name>
    <dbReference type="NCBI Taxonomy" id="118510"/>
    <lineage>
        <taxon>Eukaryota</taxon>
        <taxon>Viridiplantae</taxon>
        <taxon>Streptophyta</taxon>
        <taxon>Embryophyta</taxon>
        <taxon>Tracheophyta</taxon>
        <taxon>Spermatophyta</taxon>
        <taxon>Magnoliopsida</taxon>
        <taxon>eudicotyledons</taxon>
        <taxon>Gunneridae</taxon>
        <taxon>Pentapetalae</taxon>
        <taxon>asterids</taxon>
        <taxon>campanulids</taxon>
        <taxon>Asterales</taxon>
        <taxon>Asteraceae</taxon>
        <taxon>Asteroideae</taxon>
        <taxon>Anthemideae</taxon>
        <taxon>Anthemidinae</taxon>
        <taxon>Tanacetum</taxon>
    </lineage>
</organism>
<accession>A0A699JKS1</accession>
<protein>
    <submittedName>
        <fullName evidence="2">Uncharacterized protein</fullName>
    </submittedName>
</protein>
<feature type="compositionally biased region" description="Basic and acidic residues" evidence="1">
    <location>
        <begin position="171"/>
        <end position="198"/>
    </location>
</feature>
<comment type="caution">
    <text evidence="2">The sequence shown here is derived from an EMBL/GenBank/DDBJ whole genome shotgun (WGS) entry which is preliminary data.</text>
</comment>
<feature type="region of interest" description="Disordered" evidence="1">
    <location>
        <begin position="29"/>
        <end position="72"/>
    </location>
</feature>
<gene>
    <name evidence="2" type="ORF">Tci_615946</name>
</gene>